<dbReference type="RefSeq" id="WP_043382696.1">
    <property type="nucleotide sequence ID" value="NZ_JBOK01000008.1"/>
</dbReference>
<dbReference type="PRINTS" id="PR01438">
    <property type="entry name" value="UNVRSLSTRESS"/>
</dbReference>
<protein>
    <submittedName>
        <fullName evidence="3">Universal stress protein UspA</fullName>
    </submittedName>
</protein>
<dbReference type="PATRIC" id="fig|1457173.3.peg.1684"/>
<feature type="domain" description="UspA" evidence="2">
    <location>
        <begin position="1"/>
        <end position="141"/>
    </location>
</feature>
<dbReference type="InterPro" id="IPR014729">
    <property type="entry name" value="Rossmann-like_a/b/a_fold"/>
</dbReference>
<dbReference type="InterPro" id="IPR006015">
    <property type="entry name" value="Universal_stress_UspA"/>
</dbReference>
<accession>A0A014MQ80</accession>
<organism evidence="3 4">
    <name type="scientific">Comamonas aquatica DA1877</name>
    <dbReference type="NCBI Taxonomy" id="1457173"/>
    <lineage>
        <taxon>Bacteria</taxon>
        <taxon>Pseudomonadati</taxon>
        <taxon>Pseudomonadota</taxon>
        <taxon>Betaproteobacteria</taxon>
        <taxon>Burkholderiales</taxon>
        <taxon>Comamonadaceae</taxon>
        <taxon>Comamonas</taxon>
    </lineage>
</organism>
<sequence length="162" mass="16631">MYANIMIAIDGSNESLQAVHQALSLVGRGLRAEIALVNVQEPASLLQLATQDSDAIAAAAVEAGEHLMAEGAALLDAAGVGYSMEVVLGEPATVLVDMAEEIDADLVLLGARGMGAIESVLVGSVSKAVISRCTRPVLVVKLPEDPAQAVLGDEPDTEEVES</sequence>
<dbReference type="PANTHER" id="PTHR46268:SF6">
    <property type="entry name" value="UNIVERSAL STRESS PROTEIN UP12"/>
    <property type="match status" value="1"/>
</dbReference>
<dbReference type="EMBL" id="JBOK01000008">
    <property type="protein sequence ID" value="EXU80309.1"/>
    <property type="molecule type" value="Genomic_DNA"/>
</dbReference>
<dbReference type="Proteomes" id="UP000020766">
    <property type="component" value="Unassembled WGS sequence"/>
</dbReference>
<keyword evidence="4" id="KW-1185">Reference proteome</keyword>
<dbReference type="Gene3D" id="3.40.50.620">
    <property type="entry name" value="HUPs"/>
    <property type="match status" value="1"/>
</dbReference>
<evidence type="ECO:0000256" key="1">
    <source>
        <dbReference type="ARBA" id="ARBA00008791"/>
    </source>
</evidence>
<dbReference type="AlphaFoldDB" id="A0A014MQ80"/>
<evidence type="ECO:0000259" key="2">
    <source>
        <dbReference type="Pfam" id="PF00582"/>
    </source>
</evidence>
<name>A0A014MQ80_9BURK</name>
<evidence type="ECO:0000313" key="4">
    <source>
        <dbReference type="Proteomes" id="UP000020766"/>
    </source>
</evidence>
<dbReference type="Pfam" id="PF00582">
    <property type="entry name" value="Usp"/>
    <property type="match status" value="1"/>
</dbReference>
<dbReference type="SUPFAM" id="SSF52402">
    <property type="entry name" value="Adenine nucleotide alpha hydrolases-like"/>
    <property type="match status" value="1"/>
</dbReference>
<comment type="caution">
    <text evidence="3">The sequence shown here is derived from an EMBL/GenBank/DDBJ whole genome shotgun (WGS) entry which is preliminary data.</text>
</comment>
<proteinExistence type="inferred from homology"/>
<dbReference type="InterPro" id="IPR006016">
    <property type="entry name" value="UspA"/>
</dbReference>
<comment type="similarity">
    <text evidence="1">Belongs to the universal stress protein A family.</text>
</comment>
<gene>
    <name evidence="3" type="ORF">AX13_17200</name>
</gene>
<dbReference type="CDD" id="cd00293">
    <property type="entry name" value="USP-like"/>
    <property type="match status" value="1"/>
</dbReference>
<reference evidence="3 4" key="1">
    <citation type="submission" date="2014-01" db="EMBL/GenBank/DDBJ databases">
        <title>Interspecies Systems Biology Uncovers Metabolites Affecting C. elegans Gene Expression and Life History Traits.</title>
        <authorList>
            <person name="Watson E."/>
            <person name="Macneil L.T."/>
            <person name="Ritter A.D."/>
            <person name="Yilmaz L.S."/>
            <person name="Rosebrock A.P."/>
            <person name="Caudy A.A."/>
            <person name="Walhout A.J."/>
        </authorList>
    </citation>
    <scope>NUCLEOTIDE SEQUENCE [LARGE SCALE GENOMIC DNA]</scope>
    <source>
        <strain evidence="3 4">DA1877</strain>
    </source>
</reference>
<dbReference type="PANTHER" id="PTHR46268">
    <property type="entry name" value="STRESS RESPONSE PROTEIN NHAX"/>
    <property type="match status" value="1"/>
</dbReference>
<dbReference type="STRING" id="225991.MA05_00445"/>
<evidence type="ECO:0000313" key="3">
    <source>
        <dbReference type="EMBL" id="EXU80309.1"/>
    </source>
</evidence>